<dbReference type="EMBL" id="VYYT01000554">
    <property type="protein sequence ID" value="KAK2732314.1"/>
    <property type="molecule type" value="Genomic_DNA"/>
</dbReference>
<feature type="region of interest" description="Disordered" evidence="1">
    <location>
        <begin position="1"/>
        <end position="46"/>
    </location>
</feature>
<dbReference type="Proteomes" id="UP001281614">
    <property type="component" value="Unassembled WGS sequence"/>
</dbReference>
<comment type="caution">
    <text evidence="2">The sequence shown here is derived from an EMBL/GenBank/DDBJ whole genome shotgun (WGS) entry which is preliminary data.</text>
</comment>
<keyword evidence="3" id="KW-1185">Reference proteome</keyword>
<name>A0AAE0CZW5_COLKA</name>
<feature type="compositionally biased region" description="Polar residues" evidence="1">
    <location>
        <begin position="13"/>
        <end position="22"/>
    </location>
</feature>
<proteinExistence type="predicted"/>
<reference evidence="2" key="1">
    <citation type="submission" date="2023-02" db="EMBL/GenBank/DDBJ databases">
        <title>Colletotrichum kahawae CIFC_Que2 genome sequencing and assembly.</title>
        <authorList>
            <person name="Baroncelli R."/>
        </authorList>
    </citation>
    <scope>NUCLEOTIDE SEQUENCE</scope>
    <source>
        <strain evidence="2">CIFC_Que2</strain>
    </source>
</reference>
<protein>
    <submittedName>
        <fullName evidence="2">Uncharacterized protein</fullName>
    </submittedName>
</protein>
<evidence type="ECO:0000256" key="1">
    <source>
        <dbReference type="SAM" id="MobiDB-lite"/>
    </source>
</evidence>
<organism evidence="2 3">
    <name type="scientific">Colletotrichum kahawae</name>
    <name type="common">Coffee berry disease fungus</name>
    <dbReference type="NCBI Taxonomy" id="34407"/>
    <lineage>
        <taxon>Eukaryota</taxon>
        <taxon>Fungi</taxon>
        <taxon>Dikarya</taxon>
        <taxon>Ascomycota</taxon>
        <taxon>Pezizomycotina</taxon>
        <taxon>Sordariomycetes</taxon>
        <taxon>Hypocreomycetidae</taxon>
        <taxon>Glomerellales</taxon>
        <taxon>Glomerellaceae</taxon>
        <taxon>Colletotrichum</taxon>
        <taxon>Colletotrichum gloeosporioides species complex</taxon>
    </lineage>
</organism>
<accession>A0AAE0CZW5</accession>
<evidence type="ECO:0000313" key="2">
    <source>
        <dbReference type="EMBL" id="KAK2732314.1"/>
    </source>
</evidence>
<dbReference type="AlphaFoldDB" id="A0AAE0CZW5"/>
<gene>
    <name evidence="2" type="ORF">CKAH01_02260</name>
</gene>
<evidence type="ECO:0000313" key="3">
    <source>
        <dbReference type="Proteomes" id="UP001281614"/>
    </source>
</evidence>
<sequence>MKLRTPRNLFPGSATTASGTQSNPPPHLQDHRTPKAPRQQPMSQPRLRQWHHLLQRKQCISLRGTNVGLKRTAAMAGGASLPQSVRALPAAVLPFEGAFARKRGRSAGTGPSPAPLTRIGRLRVTKGIIEVWVQASLAVFVGKGTHRS</sequence>